<dbReference type="AlphaFoldDB" id="A0AAU8IHR2"/>
<gene>
    <name evidence="3" type="ORF">ABNN70_04580</name>
</gene>
<name>A0AAU8IHR2_9BACL</name>
<accession>A0AAU8IHR2</accession>
<protein>
    <submittedName>
        <fullName evidence="3">PH domain-containing protein</fullName>
    </submittedName>
</protein>
<organism evidence="3">
    <name type="scientific">Sporolactobacillus sp. Y61</name>
    <dbReference type="NCBI Taxonomy" id="3160863"/>
    <lineage>
        <taxon>Bacteria</taxon>
        <taxon>Bacillati</taxon>
        <taxon>Bacillota</taxon>
        <taxon>Bacilli</taxon>
        <taxon>Bacillales</taxon>
        <taxon>Sporolactobacillaceae</taxon>
        <taxon>Sporolactobacillus</taxon>
    </lineage>
</organism>
<feature type="transmembrane region" description="Helical" evidence="1">
    <location>
        <begin position="47"/>
        <end position="67"/>
    </location>
</feature>
<dbReference type="Pfam" id="PF03703">
    <property type="entry name" value="bPH_2"/>
    <property type="match status" value="1"/>
</dbReference>
<keyword evidence="1" id="KW-1133">Transmembrane helix</keyword>
<evidence type="ECO:0000259" key="2">
    <source>
        <dbReference type="Pfam" id="PF03703"/>
    </source>
</evidence>
<sequence>MRIKHLDRKVIHIWRQRAGITNLIFWVLIAGLIFATFFFHWPYFIHFISGGLVLLTLLHLIIFVYVVPPIRYRTYFYAIRQQDLLIQEGVFIISQTVIPLSRVQNVETEQGPLLRKHGLTAVSITTAADTHGIPALNEAEAVSLRDQISELIKENAAYEV</sequence>
<feature type="domain" description="YdbS-like PH" evidence="2">
    <location>
        <begin position="72"/>
        <end position="148"/>
    </location>
</feature>
<dbReference type="PANTHER" id="PTHR34473">
    <property type="entry name" value="UPF0699 TRANSMEMBRANE PROTEIN YDBS"/>
    <property type="match status" value="1"/>
</dbReference>
<reference evidence="3" key="1">
    <citation type="submission" date="2024-06" db="EMBL/GenBank/DDBJ databases">
        <authorList>
            <person name="Fan A."/>
            <person name="Zhang F.Y."/>
            <person name="Zhang L."/>
        </authorList>
    </citation>
    <scope>NUCLEOTIDE SEQUENCE</scope>
    <source>
        <strain evidence="3">Y61</strain>
    </source>
</reference>
<dbReference type="RefSeq" id="WP_353948877.1">
    <property type="nucleotide sequence ID" value="NZ_CP159510.1"/>
</dbReference>
<evidence type="ECO:0000256" key="1">
    <source>
        <dbReference type="SAM" id="Phobius"/>
    </source>
</evidence>
<dbReference type="EMBL" id="CP159510">
    <property type="protein sequence ID" value="XCJ17762.1"/>
    <property type="molecule type" value="Genomic_DNA"/>
</dbReference>
<evidence type="ECO:0000313" key="3">
    <source>
        <dbReference type="EMBL" id="XCJ17762.1"/>
    </source>
</evidence>
<proteinExistence type="predicted"/>
<keyword evidence="1" id="KW-0472">Membrane</keyword>
<dbReference type="PANTHER" id="PTHR34473:SF2">
    <property type="entry name" value="UPF0699 TRANSMEMBRANE PROTEIN YDBT"/>
    <property type="match status" value="1"/>
</dbReference>
<feature type="transmembrane region" description="Helical" evidence="1">
    <location>
        <begin position="20"/>
        <end position="41"/>
    </location>
</feature>
<dbReference type="InterPro" id="IPR005182">
    <property type="entry name" value="YdbS-like_PH"/>
</dbReference>
<keyword evidence="1" id="KW-0812">Transmembrane</keyword>